<dbReference type="WBParaSite" id="NBR_0000207101-mRNA-1">
    <property type="protein sequence ID" value="NBR_0000207101-mRNA-1"/>
    <property type="gene ID" value="NBR_0000207101"/>
</dbReference>
<proteinExistence type="predicted"/>
<evidence type="ECO:0000313" key="3">
    <source>
        <dbReference type="WBParaSite" id="NBR_0000207101-mRNA-1"/>
    </source>
</evidence>
<gene>
    <name evidence="1" type="ORF">NBR_LOCUS2072</name>
</gene>
<dbReference type="STRING" id="27835.A0A0N4XHR9"/>
<accession>A0A0N4XHR9</accession>
<organism evidence="3">
    <name type="scientific">Nippostrongylus brasiliensis</name>
    <name type="common">Rat hookworm</name>
    <dbReference type="NCBI Taxonomy" id="27835"/>
    <lineage>
        <taxon>Eukaryota</taxon>
        <taxon>Metazoa</taxon>
        <taxon>Ecdysozoa</taxon>
        <taxon>Nematoda</taxon>
        <taxon>Chromadorea</taxon>
        <taxon>Rhabditida</taxon>
        <taxon>Rhabditina</taxon>
        <taxon>Rhabditomorpha</taxon>
        <taxon>Strongyloidea</taxon>
        <taxon>Heligmosomidae</taxon>
        <taxon>Nippostrongylus</taxon>
    </lineage>
</organism>
<name>A0A0N4XHR9_NIPBR</name>
<evidence type="ECO:0000313" key="1">
    <source>
        <dbReference type="EMBL" id="VDL65661.1"/>
    </source>
</evidence>
<protein>
    <submittedName>
        <fullName evidence="3">Leucine-rich repeat domain-containing protein</fullName>
    </submittedName>
</protein>
<evidence type="ECO:0000313" key="2">
    <source>
        <dbReference type="Proteomes" id="UP000271162"/>
    </source>
</evidence>
<dbReference type="Proteomes" id="UP000271162">
    <property type="component" value="Unassembled WGS sequence"/>
</dbReference>
<dbReference type="AlphaFoldDB" id="A0A0N4XHR9"/>
<reference evidence="1 2" key="2">
    <citation type="submission" date="2018-11" db="EMBL/GenBank/DDBJ databases">
        <authorList>
            <consortium name="Pathogen Informatics"/>
        </authorList>
    </citation>
    <scope>NUCLEOTIDE SEQUENCE [LARGE SCALE GENOMIC DNA]</scope>
</reference>
<reference evidence="3" key="1">
    <citation type="submission" date="2017-02" db="UniProtKB">
        <authorList>
            <consortium name="WormBaseParasite"/>
        </authorList>
    </citation>
    <scope>IDENTIFICATION</scope>
</reference>
<sequence>MSRRSAVSIELSLLQTMTIFSGEQEIGATRIDRLRVSGCAQPMLDVLPEGPVRSLVLTNCQIADIDPKVSRVPGSMSAVDPIRPSFSRRPFEFFALYCFFSFSPRHSDRIEVRSRRFHQLIH</sequence>
<keyword evidence="2" id="KW-1185">Reference proteome</keyword>
<dbReference type="EMBL" id="UYSL01002100">
    <property type="protein sequence ID" value="VDL65661.1"/>
    <property type="molecule type" value="Genomic_DNA"/>
</dbReference>